<dbReference type="PROSITE" id="PS50977">
    <property type="entry name" value="HTH_TETR_2"/>
    <property type="match status" value="1"/>
</dbReference>
<keyword evidence="1" id="KW-0805">Transcription regulation</keyword>
<evidence type="ECO:0000256" key="4">
    <source>
        <dbReference type="PROSITE-ProRule" id="PRU00335"/>
    </source>
</evidence>
<dbReference type="PANTHER" id="PTHR30055:SF151">
    <property type="entry name" value="TRANSCRIPTIONAL REGULATORY PROTEIN"/>
    <property type="match status" value="1"/>
</dbReference>
<sequence length="235" mass="26202">MAQPGRKQRRARDSLSREVILDAAEAVAVRDGLEGLTFQAIGRELDAHPTSVYRHFRDKDELVLELIDSLRSRSYGGELVPSDDWRDDLRRAARHVHEHYLRYPAFAQQMAARTTRRPREFANVDFILGALLRAGLSPETAARCARAYGNMTRAMCGMEAALLDLPETTRIADETSWQVEYRQLASDDYPNIAAVGDHLASIGDPRIFGVAVELMLDGIEAMVARDEPGEAPPEA</sequence>
<dbReference type="Pfam" id="PF02909">
    <property type="entry name" value="TetR_C_1"/>
    <property type="match status" value="1"/>
</dbReference>
<dbReference type="InterPro" id="IPR001647">
    <property type="entry name" value="HTH_TetR"/>
</dbReference>
<dbReference type="InterPro" id="IPR036271">
    <property type="entry name" value="Tet_transcr_reg_TetR-rel_C_sf"/>
</dbReference>
<dbReference type="Gene3D" id="1.10.357.10">
    <property type="entry name" value="Tetracycline Repressor, domain 2"/>
    <property type="match status" value="1"/>
</dbReference>
<evidence type="ECO:0000259" key="5">
    <source>
        <dbReference type="PROSITE" id="PS50977"/>
    </source>
</evidence>
<dbReference type="SUPFAM" id="SSF48498">
    <property type="entry name" value="Tetracyclin repressor-like, C-terminal domain"/>
    <property type="match status" value="1"/>
</dbReference>
<dbReference type="Proteomes" id="UP001164390">
    <property type="component" value="Chromosome"/>
</dbReference>
<evidence type="ECO:0000313" key="7">
    <source>
        <dbReference type="Proteomes" id="UP001164390"/>
    </source>
</evidence>
<dbReference type="InterPro" id="IPR050109">
    <property type="entry name" value="HTH-type_TetR-like_transc_reg"/>
</dbReference>
<reference evidence="6" key="1">
    <citation type="submission" date="2022-01" db="EMBL/GenBank/DDBJ databases">
        <title>Nocardioidaceae gen. sp. A5X3R13.</title>
        <authorList>
            <person name="Lopez Marin M.A."/>
            <person name="Uhlik O."/>
        </authorList>
    </citation>
    <scope>NUCLEOTIDE SEQUENCE</scope>
    <source>
        <strain evidence="6">A5X3R13</strain>
    </source>
</reference>
<dbReference type="InterPro" id="IPR004111">
    <property type="entry name" value="Repressor_TetR_C"/>
</dbReference>
<organism evidence="6 7">
    <name type="scientific">Solicola gregarius</name>
    <dbReference type="NCBI Taxonomy" id="2908642"/>
    <lineage>
        <taxon>Bacteria</taxon>
        <taxon>Bacillati</taxon>
        <taxon>Actinomycetota</taxon>
        <taxon>Actinomycetes</taxon>
        <taxon>Propionibacteriales</taxon>
        <taxon>Nocardioidaceae</taxon>
        <taxon>Solicola</taxon>
    </lineage>
</organism>
<dbReference type="SUPFAM" id="SSF46689">
    <property type="entry name" value="Homeodomain-like"/>
    <property type="match status" value="1"/>
</dbReference>
<dbReference type="EMBL" id="CP094970">
    <property type="protein sequence ID" value="UYM04243.1"/>
    <property type="molecule type" value="Genomic_DNA"/>
</dbReference>
<evidence type="ECO:0000256" key="2">
    <source>
        <dbReference type="ARBA" id="ARBA00023125"/>
    </source>
</evidence>
<dbReference type="AlphaFoldDB" id="A0AA46YKT1"/>
<accession>A0AA46YKT1</accession>
<dbReference type="GO" id="GO:0045892">
    <property type="term" value="P:negative regulation of DNA-templated transcription"/>
    <property type="evidence" value="ECO:0007669"/>
    <property type="project" value="InterPro"/>
</dbReference>
<evidence type="ECO:0000256" key="3">
    <source>
        <dbReference type="ARBA" id="ARBA00023163"/>
    </source>
</evidence>
<gene>
    <name evidence="6" type="ORF">L0C25_17080</name>
</gene>
<dbReference type="KEGG" id="sgrg:L0C25_17080"/>
<dbReference type="Pfam" id="PF00440">
    <property type="entry name" value="TetR_N"/>
    <property type="match status" value="1"/>
</dbReference>
<evidence type="ECO:0000313" key="6">
    <source>
        <dbReference type="EMBL" id="UYM04243.1"/>
    </source>
</evidence>
<dbReference type="GO" id="GO:0000976">
    <property type="term" value="F:transcription cis-regulatory region binding"/>
    <property type="evidence" value="ECO:0007669"/>
    <property type="project" value="TreeGrafter"/>
</dbReference>
<feature type="domain" description="HTH tetR-type" evidence="5">
    <location>
        <begin position="14"/>
        <end position="74"/>
    </location>
</feature>
<protein>
    <submittedName>
        <fullName evidence="6">TetR/AcrR family transcriptional regulator</fullName>
    </submittedName>
</protein>
<dbReference type="InterPro" id="IPR009057">
    <property type="entry name" value="Homeodomain-like_sf"/>
</dbReference>
<keyword evidence="3" id="KW-0804">Transcription</keyword>
<dbReference type="RefSeq" id="WP_271632908.1">
    <property type="nucleotide sequence ID" value="NZ_CP094970.1"/>
</dbReference>
<feature type="DNA-binding region" description="H-T-H motif" evidence="4">
    <location>
        <begin position="37"/>
        <end position="56"/>
    </location>
</feature>
<name>A0AA46YKT1_9ACTN</name>
<dbReference type="PANTHER" id="PTHR30055">
    <property type="entry name" value="HTH-TYPE TRANSCRIPTIONAL REGULATOR RUTR"/>
    <property type="match status" value="1"/>
</dbReference>
<keyword evidence="2 4" id="KW-0238">DNA-binding</keyword>
<dbReference type="Gene3D" id="1.10.10.60">
    <property type="entry name" value="Homeodomain-like"/>
    <property type="match status" value="1"/>
</dbReference>
<proteinExistence type="predicted"/>
<evidence type="ECO:0000256" key="1">
    <source>
        <dbReference type="ARBA" id="ARBA00023015"/>
    </source>
</evidence>
<keyword evidence="7" id="KW-1185">Reference proteome</keyword>
<dbReference type="GO" id="GO:0003700">
    <property type="term" value="F:DNA-binding transcription factor activity"/>
    <property type="evidence" value="ECO:0007669"/>
    <property type="project" value="TreeGrafter"/>
</dbReference>